<feature type="compositionally biased region" description="Basic and acidic residues" evidence="1">
    <location>
        <begin position="34"/>
        <end position="60"/>
    </location>
</feature>
<keyword evidence="2" id="KW-0472">Membrane</keyword>
<feature type="region of interest" description="Disordered" evidence="1">
    <location>
        <begin position="31"/>
        <end position="60"/>
    </location>
</feature>
<dbReference type="RefSeq" id="WP_150267037.1">
    <property type="nucleotide sequence ID" value="NZ_CP029194.1"/>
</dbReference>
<proteinExistence type="predicted"/>
<evidence type="ECO:0000256" key="1">
    <source>
        <dbReference type="SAM" id="MobiDB-lite"/>
    </source>
</evidence>
<evidence type="ECO:0000256" key="2">
    <source>
        <dbReference type="SAM" id="Phobius"/>
    </source>
</evidence>
<gene>
    <name evidence="3" type="ORF">DEJ46_15790</name>
</gene>
<feature type="transmembrane region" description="Helical" evidence="2">
    <location>
        <begin position="136"/>
        <end position="159"/>
    </location>
</feature>
<keyword evidence="2" id="KW-1133">Transmembrane helix</keyword>
<sequence length="337" mass="37279">MTDPMIKEILDKVVALKGDLENATVNVKNVDMQKMTEEERKEADKKKREEEEKLRKEGKPVPEDPIVAISKFKASLIEAEPRVLTERHLPSNFITKFDEMHQELKKELSSELIEAAGLDGLGAAVEKFHENNEEKWSYLGLAIAGILAPLAIGGLVIVFSKWMLELFRMVQSWVLPGRRVVTLNERQDGFQRLTRQQIRTREDAALGVTQVEPRNPAELEPLKEALGQLNRRIINFNKAIGKMKSKAQLEKLAKGVQAVTKATDDAKPTDIETLATAIGKLGAAQDTFDPKKLPKARGLASAATEAERLAKAGDAVKQAFDELKAAASQAEAVIARS</sequence>
<evidence type="ECO:0000313" key="4">
    <source>
        <dbReference type="Proteomes" id="UP000324106"/>
    </source>
</evidence>
<name>A0A5P2AS09_STRVZ</name>
<evidence type="ECO:0000313" key="3">
    <source>
        <dbReference type="EMBL" id="QES20400.1"/>
    </source>
</evidence>
<dbReference type="EMBL" id="CP029194">
    <property type="protein sequence ID" value="QES20400.1"/>
    <property type="molecule type" value="Genomic_DNA"/>
</dbReference>
<accession>A0A5P2AS09</accession>
<dbReference type="AlphaFoldDB" id="A0A5P2AS09"/>
<reference evidence="3 4" key="1">
    <citation type="submission" date="2018-05" db="EMBL/GenBank/DDBJ databases">
        <title>Streptomyces venezuelae.</title>
        <authorList>
            <person name="Kim W."/>
            <person name="Lee N."/>
            <person name="Cho B.-K."/>
        </authorList>
    </citation>
    <scope>NUCLEOTIDE SEQUENCE [LARGE SCALE GENOMIC DNA]</scope>
    <source>
        <strain evidence="3 4">ATCC 15068</strain>
    </source>
</reference>
<dbReference type="Proteomes" id="UP000324106">
    <property type="component" value="Chromosome"/>
</dbReference>
<dbReference type="OrthoDB" id="4337804at2"/>
<organism evidence="3 4">
    <name type="scientific">Streptomyces venezuelae</name>
    <dbReference type="NCBI Taxonomy" id="54571"/>
    <lineage>
        <taxon>Bacteria</taxon>
        <taxon>Bacillati</taxon>
        <taxon>Actinomycetota</taxon>
        <taxon>Actinomycetes</taxon>
        <taxon>Kitasatosporales</taxon>
        <taxon>Streptomycetaceae</taxon>
        <taxon>Streptomyces</taxon>
    </lineage>
</organism>
<protein>
    <submittedName>
        <fullName evidence="3">Uncharacterized protein</fullName>
    </submittedName>
</protein>
<keyword evidence="2" id="KW-0812">Transmembrane</keyword>